<dbReference type="InterPro" id="IPR023198">
    <property type="entry name" value="PGP-like_dom2"/>
</dbReference>
<dbReference type="InterPro" id="IPR023214">
    <property type="entry name" value="HAD_sf"/>
</dbReference>
<dbReference type="PANTHER" id="PTHR43434">
    <property type="entry name" value="PHOSPHOGLYCOLATE PHOSPHATASE"/>
    <property type="match status" value="1"/>
</dbReference>
<dbReference type="InterPro" id="IPR036412">
    <property type="entry name" value="HAD-like_sf"/>
</dbReference>
<accession>J9FKV5</accession>
<name>J9FKV5_9ZZZZ</name>
<dbReference type="Gene3D" id="3.40.50.1000">
    <property type="entry name" value="HAD superfamily/HAD-like"/>
    <property type="match status" value="1"/>
</dbReference>
<reference evidence="1" key="1">
    <citation type="journal article" date="2012" name="PLoS ONE">
        <title>Gene sets for utilization of primary and secondary nutrition supplies in the distal gut of endangered iberian lynx.</title>
        <authorList>
            <person name="Alcaide M."/>
            <person name="Messina E."/>
            <person name="Richter M."/>
            <person name="Bargiela R."/>
            <person name="Peplies J."/>
            <person name="Huws S.A."/>
            <person name="Newbold C.J."/>
            <person name="Golyshin P.N."/>
            <person name="Simon M.A."/>
            <person name="Lopez G."/>
            <person name="Yakimov M.M."/>
            <person name="Ferrer M."/>
        </authorList>
    </citation>
    <scope>NUCLEOTIDE SEQUENCE</scope>
</reference>
<dbReference type="NCBIfam" id="TIGR01549">
    <property type="entry name" value="HAD-SF-IA-v1"/>
    <property type="match status" value="1"/>
</dbReference>
<dbReference type="SFLD" id="SFLDG01135">
    <property type="entry name" value="C1.5.6:_HAD__Beta-PGM__Phospha"/>
    <property type="match status" value="1"/>
</dbReference>
<dbReference type="NCBIfam" id="TIGR01509">
    <property type="entry name" value="HAD-SF-IA-v3"/>
    <property type="match status" value="1"/>
</dbReference>
<dbReference type="InterPro" id="IPR006439">
    <property type="entry name" value="HAD-SF_hydro_IA"/>
</dbReference>
<dbReference type="EMBL" id="AMCI01008950">
    <property type="protein sequence ID" value="EJW90262.1"/>
    <property type="molecule type" value="Genomic_DNA"/>
</dbReference>
<dbReference type="GO" id="GO:0008967">
    <property type="term" value="F:phosphoglycolate phosphatase activity"/>
    <property type="evidence" value="ECO:0007669"/>
    <property type="project" value="TreeGrafter"/>
</dbReference>
<dbReference type="SUPFAM" id="SSF56784">
    <property type="entry name" value="HAD-like"/>
    <property type="match status" value="1"/>
</dbReference>
<dbReference type="PANTHER" id="PTHR43434:SF1">
    <property type="entry name" value="PHOSPHOGLYCOLATE PHOSPHATASE"/>
    <property type="match status" value="1"/>
</dbReference>
<gene>
    <name evidence="1" type="ORF">EVA_21631</name>
</gene>
<dbReference type="GO" id="GO:0006281">
    <property type="term" value="P:DNA repair"/>
    <property type="evidence" value="ECO:0007669"/>
    <property type="project" value="TreeGrafter"/>
</dbReference>
<proteinExistence type="predicted"/>
<dbReference type="Gene3D" id="1.10.150.240">
    <property type="entry name" value="Putative phosphatase, domain 2"/>
    <property type="match status" value="1"/>
</dbReference>
<dbReference type="PRINTS" id="PR00413">
    <property type="entry name" value="HADHALOGNASE"/>
</dbReference>
<dbReference type="Pfam" id="PF13419">
    <property type="entry name" value="HAD_2"/>
    <property type="match status" value="1"/>
</dbReference>
<evidence type="ECO:0000313" key="1">
    <source>
        <dbReference type="EMBL" id="EJW90262.1"/>
    </source>
</evidence>
<dbReference type="SFLD" id="SFLDS00003">
    <property type="entry name" value="Haloacid_Dehalogenase"/>
    <property type="match status" value="1"/>
</dbReference>
<dbReference type="InterPro" id="IPR041492">
    <property type="entry name" value="HAD_2"/>
</dbReference>
<organism evidence="1">
    <name type="scientific">gut metagenome</name>
    <dbReference type="NCBI Taxonomy" id="749906"/>
    <lineage>
        <taxon>unclassified sequences</taxon>
        <taxon>metagenomes</taxon>
        <taxon>organismal metagenomes</taxon>
    </lineage>
</organism>
<dbReference type="InterPro" id="IPR050155">
    <property type="entry name" value="HAD-like_hydrolase_sf"/>
</dbReference>
<dbReference type="AlphaFoldDB" id="J9FKV5"/>
<dbReference type="SFLD" id="SFLDG01129">
    <property type="entry name" value="C1.5:_HAD__Beta-PGM__Phosphata"/>
    <property type="match status" value="1"/>
</dbReference>
<comment type="caution">
    <text evidence="1">The sequence shown here is derived from an EMBL/GenBank/DDBJ whole genome shotgun (WGS) entry which is preliminary data.</text>
</comment>
<dbReference type="GO" id="GO:0005829">
    <property type="term" value="C:cytosol"/>
    <property type="evidence" value="ECO:0007669"/>
    <property type="project" value="TreeGrafter"/>
</dbReference>
<protein>
    <submittedName>
        <fullName evidence="1">Phosphoglycolate phosphatase</fullName>
    </submittedName>
</protein>
<sequence>MIRTVVFDLDGTLLDTLGDLAASVNFALRQHQLPLRTVAEIRLFLGNGIRTLMRKSVGDALGEEEFEAVFQTFRTHYVAHCLDTTAPYPGILSLLDELQRRGIQMAIVSNKLHPAVQELNERFFSHYIHSAVGESATVRRKPNPDAVLAALKELGSSPVEAIYVGDSEVDWETAQRAGLPCALVLWGFRDEDYLRQLPGAACFLRQPADLLSYL</sequence>